<reference evidence="3" key="1">
    <citation type="journal article" date="2015" name="PLoS Genet.">
        <title>The dynamic genome and transcriptome of the human fungal pathogen Blastomyces and close relative Emmonsia.</title>
        <authorList>
            <person name="Munoz J.F."/>
            <person name="Gauthier G.M."/>
            <person name="Desjardins C.A."/>
            <person name="Gallo J.E."/>
            <person name="Holder J."/>
            <person name="Sullivan T.D."/>
            <person name="Marty A.J."/>
            <person name="Carmen J.C."/>
            <person name="Chen Z."/>
            <person name="Ding L."/>
            <person name="Gujja S."/>
            <person name="Magrini V."/>
            <person name="Misas E."/>
            <person name="Mitreva M."/>
            <person name="Priest M."/>
            <person name="Saif S."/>
            <person name="Whiston E.A."/>
            <person name="Young S."/>
            <person name="Zeng Q."/>
            <person name="Goldman W.E."/>
            <person name="Mardis E.R."/>
            <person name="Taylor J.W."/>
            <person name="McEwen J.G."/>
            <person name="Clay O.K."/>
            <person name="Klein B.S."/>
            <person name="Cuomo C.A."/>
        </authorList>
    </citation>
    <scope>NUCLEOTIDE SEQUENCE [LARGE SCALE GENOMIC DNA]</scope>
    <source>
        <strain evidence="3">UAMH 3008</strain>
    </source>
</reference>
<evidence type="ECO:0000256" key="1">
    <source>
        <dbReference type="SAM" id="MobiDB-lite"/>
    </source>
</evidence>
<organism evidence="2 3">
    <name type="scientific">[Emmonsia] crescens</name>
    <dbReference type="NCBI Taxonomy" id="73230"/>
    <lineage>
        <taxon>Eukaryota</taxon>
        <taxon>Fungi</taxon>
        <taxon>Dikarya</taxon>
        <taxon>Ascomycota</taxon>
        <taxon>Pezizomycotina</taxon>
        <taxon>Eurotiomycetes</taxon>
        <taxon>Eurotiomycetidae</taxon>
        <taxon>Onygenales</taxon>
        <taxon>Ajellomycetaceae</taxon>
        <taxon>Emergomyces</taxon>
    </lineage>
</organism>
<proteinExistence type="predicted"/>
<dbReference type="Proteomes" id="UP000034164">
    <property type="component" value="Unassembled WGS sequence"/>
</dbReference>
<evidence type="ECO:0000313" key="3">
    <source>
        <dbReference type="Proteomes" id="UP000034164"/>
    </source>
</evidence>
<accession>A0A0G2HRN4</accession>
<feature type="compositionally biased region" description="Polar residues" evidence="1">
    <location>
        <begin position="280"/>
        <end position="294"/>
    </location>
</feature>
<dbReference type="AlphaFoldDB" id="A0A0G2HRN4"/>
<dbReference type="VEuPathDB" id="FungiDB:EMCG_04556"/>
<sequence>MMALFNHINRSELAKGNIEPKREAIDRQSVSSRIPPTPRGPNRANRAREGSIFNPQGEASAPPNSPEEDTNEGIIEDGPCDYENYGTSMGGGGRAFDGIPSARRETTPGSDTDDNAENQRSSPSSSGGSEGDPGDYGSNPEGDSTDNVETTTSSTPHSETNSEFDNFQRLDMLVEAAKVFAKATNKRPYPADSGSQSPDSRRRRLSEKREGNGLSGYGDNPSTGGVPIPQSGDAGFTSTRNPSSIFQDSSYSTAEGETESRQQLFPENQPSQPGARRSPRANNTTLLNTAQPPTAVSLELDSNFTLDPTSLDRSALYQSPQSTLSIDTLQGGAHKSLNGEQEARIQAALNAKPFVDPVLMNPMLSHDDPALAPSPEPIIMNQIINDVNDIHRPPSPPSSQVMNELLSLYD</sequence>
<name>A0A0G2HRN4_9EURO</name>
<feature type="region of interest" description="Disordered" evidence="1">
    <location>
        <begin position="181"/>
        <end position="294"/>
    </location>
</feature>
<comment type="caution">
    <text evidence="2">The sequence shown here is derived from an EMBL/GenBank/DDBJ whole genome shotgun (WGS) entry which is preliminary data.</text>
</comment>
<dbReference type="OrthoDB" id="10611959at2759"/>
<feature type="compositionally biased region" description="Low complexity" evidence="1">
    <location>
        <begin position="149"/>
        <end position="163"/>
    </location>
</feature>
<protein>
    <submittedName>
        <fullName evidence="2">Uncharacterized protein</fullName>
    </submittedName>
</protein>
<feature type="compositionally biased region" description="Basic and acidic residues" evidence="1">
    <location>
        <begin position="9"/>
        <end position="26"/>
    </location>
</feature>
<evidence type="ECO:0000313" key="2">
    <source>
        <dbReference type="EMBL" id="KKZ60777.1"/>
    </source>
</evidence>
<gene>
    <name evidence="2" type="ORF">EMCG_04556</name>
</gene>
<feature type="compositionally biased region" description="Acidic residues" evidence="1">
    <location>
        <begin position="66"/>
        <end position="80"/>
    </location>
</feature>
<dbReference type="EMBL" id="LCZI01001449">
    <property type="protein sequence ID" value="KKZ60777.1"/>
    <property type="molecule type" value="Genomic_DNA"/>
</dbReference>
<feature type="region of interest" description="Disordered" evidence="1">
    <location>
        <begin position="1"/>
        <end position="166"/>
    </location>
</feature>
<feature type="compositionally biased region" description="Polar residues" evidence="1">
    <location>
        <begin position="236"/>
        <end position="272"/>
    </location>
</feature>